<gene>
    <name evidence="1" type="ORF">GCM10010390_92890</name>
</gene>
<sequence>MVNRTVSAYPPDMGASLSLRRIVTGHILTLGATLLDSASSENWRCGPLGDDPRDAPLADDLDGWLVRRGGEVTGARALAGLVGTHQKGRPEPESRPP</sequence>
<accession>A0ABP3PYC8</accession>
<dbReference type="Proteomes" id="UP001501576">
    <property type="component" value="Unassembled WGS sequence"/>
</dbReference>
<dbReference type="EMBL" id="BAAABZ010000099">
    <property type="protein sequence ID" value="GAA0575274.1"/>
    <property type="molecule type" value="Genomic_DNA"/>
</dbReference>
<organism evidence="1 2">
    <name type="scientific">Streptomyces mordarskii</name>
    <dbReference type="NCBI Taxonomy" id="1226758"/>
    <lineage>
        <taxon>Bacteria</taxon>
        <taxon>Bacillati</taxon>
        <taxon>Actinomycetota</taxon>
        <taxon>Actinomycetes</taxon>
        <taxon>Kitasatosporales</taxon>
        <taxon>Streptomycetaceae</taxon>
        <taxon>Streptomyces</taxon>
    </lineage>
</organism>
<name>A0ABP3PYC8_9ACTN</name>
<comment type="caution">
    <text evidence="1">The sequence shown here is derived from an EMBL/GenBank/DDBJ whole genome shotgun (WGS) entry which is preliminary data.</text>
</comment>
<proteinExistence type="predicted"/>
<reference evidence="2" key="1">
    <citation type="journal article" date="2019" name="Int. J. Syst. Evol. Microbiol.">
        <title>The Global Catalogue of Microorganisms (GCM) 10K type strain sequencing project: providing services to taxonomists for standard genome sequencing and annotation.</title>
        <authorList>
            <consortium name="The Broad Institute Genomics Platform"/>
            <consortium name="The Broad Institute Genome Sequencing Center for Infectious Disease"/>
            <person name="Wu L."/>
            <person name="Ma J."/>
        </authorList>
    </citation>
    <scope>NUCLEOTIDE SEQUENCE [LARGE SCALE GENOMIC DNA]</scope>
    <source>
        <strain evidence="2">JCM 5052</strain>
    </source>
</reference>
<evidence type="ECO:0000313" key="1">
    <source>
        <dbReference type="EMBL" id="GAA0575274.1"/>
    </source>
</evidence>
<protein>
    <submittedName>
        <fullName evidence="1">Uncharacterized protein</fullName>
    </submittedName>
</protein>
<keyword evidence="2" id="KW-1185">Reference proteome</keyword>
<evidence type="ECO:0000313" key="2">
    <source>
        <dbReference type="Proteomes" id="UP001501576"/>
    </source>
</evidence>